<keyword evidence="4" id="KW-1185">Reference proteome</keyword>
<feature type="chain" id="PRO_5043849117" evidence="1">
    <location>
        <begin position="22"/>
        <end position="158"/>
    </location>
</feature>
<keyword evidence="1" id="KW-0732">Signal</keyword>
<protein>
    <submittedName>
        <fullName evidence="3">DUF6265 family protein</fullName>
    </submittedName>
</protein>
<sequence length="158" mass="17371">MRYSNSLLLAAAIAFAQTAQASSSDALKDVDWLAGCWRAENQEKGSIEHWMSPAGGTMLGMSRTVRGGKTVQFEFMRLQLGGSGQLEFVALPSGQAETTFKLSKSGQNFVSFQAPNHDFPEQVSYQELAKGRMQARIEGTVEGQPRTIDFTFKRVPCK</sequence>
<proteinExistence type="predicted"/>
<dbReference type="RefSeq" id="WP_205392974.1">
    <property type="nucleotide sequence ID" value="NZ_CP103836.1"/>
</dbReference>
<name>A0AAU0BEM2_9XANT</name>
<evidence type="ECO:0000256" key="1">
    <source>
        <dbReference type="SAM" id="SignalP"/>
    </source>
</evidence>
<evidence type="ECO:0000313" key="4">
    <source>
        <dbReference type="Proteomes" id="UP001302716"/>
    </source>
</evidence>
<dbReference type="EMBL" id="CP103836">
    <property type="protein sequence ID" value="WOB51509.1"/>
    <property type="molecule type" value="Genomic_DNA"/>
</dbReference>
<feature type="domain" description="DUF6265" evidence="2">
    <location>
        <begin position="31"/>
        <end position="138"/>
    </location>
</feature>
<evidence type="ECO:0000313" key="3">
    <source>
        <dbReference type="EMBL" id="WOB51509.1"/>
    </source>
</evidence>
<evidence type="ECO:0000259" key="2">
    <source>
        <dbReference type="Pfam" id="PF19780"/>
    </source>
</evidence>
<feature type="signal peptide" evidence="1">
    <location>
        <begin position="1"/>
        <end position="21"/>
    </location>
</feature>
<reference evidence="3 4" key="1">
    <citation type="submission" date="2022-08" db="EMBL/GenBank/DDBJ databases">
        <title>Whole genome sequencing-based tracing of a 2022 introduction and outbreak of Xanthomonas hortorum pv. pelargonii.</title>
        <authorList>
            <person name="Iruegas-Bocardo F."/>
            <person name="Weisberg A.K."/>
            <person name="Riutta E.R."/>
            <person name="Kilday K."/>
            <person name="Bonkowski J.C."/>
            <person name="Creswell T."/>
            <person name="Daughtrey M.L."/>
            <person name="Rane K."/>
            <person name="Grunwald N.J."/>
            <person name="Chang J.H."/>
            <person name="Putnam M.L."/>
        </authorList>
    </citation>
    <scope>NUCLEOTIDE SEQUENCE [LARGE SCALE GENOMIC DNA]</scope>
    <source>
        <strain evidence="3 4">22-323</strain>
    </source>
</reference>
<dbReference type="AlphaFoldDB" id="A0AAU0BEM2"/>
<accession>A0AAU0BEM2</accession>
<organism evidence="3 4">
    <name type="scientific">Xanthomonas hydrangeae</name>
    <dbReference type="NCBI Taxonomy" id="2775159"/>
    <lineage>
        <taxon>Bacteria</taxon>
        <taxon>Pseudomonadati</taxon>
        <taxon>Pseudomonadota</taxon>
        <taxon>Gammaproteobacteria</taxon>
        <taxon>Lysobacterales</taxon>
        <taxon>Lysobacteraceae</taxon>
        <taxon>Xanthomonas</taxon>
    </lineage>
</organism>
<dbReference type="InterPro" id="IPR046232">
    <property type="entry name" value="DUF6265"/>
</dbReference>
<gene>
    <name evidence="3" type="ORF">NYR97_09220</name>
</gene>
<dbReference type="Proteomes" id="UP001302716">
    <property type="component" value="Chromosome"/>
</dbReference>
<dbReference type="Pfam" id="PF19780">
    <property type="entry name" value="DUF6265"/>
    <property type="match status" value="1"/>
</dbReference>